<keyword evidence="4" id="KW-0812">Transmembrane</keyword>
<dbReference type="AlphaFoldDB" id="A0A443P895"/>
<protein>
    <submittedName>
        <fullName evidence="5">11-beta-hydroxysteroid dehydrogenase 1B-like protein</fullName>
    </submittedName>
</protein>
<feature type="transmembrane region" description="Helical" evidence="4">
    <location>
        <begin position="15"/>
        <end position="37"/>
    </location>
</feature>
<dbReference type="InterPro" id="IPR036291">
    <property type="entry name" value="NAD(P)-bd_dom_sf"/>
</dbReference>
<comment type="subcellular location">
    <subcellularLocation>
        <location evidence="1">Membrane</location>
        <topology evidence="1">Single-pass type II membrane protein</topology>
    </subcellularLocation>
</comment>
<accession>A0A443P895</accession>
<evidence type="ECO:0000313" key="5">
    <source>
        <dbReference type="EMBL" id="RWR87013.1"/>
    </source>
</evidence>
<comment type="caution">
    <text evidence="5">The sequence shown here is derived from an EMBL/GenBank/DDBJ whole genome shotgun (WGS) entry which is preliminary data.</text>
</comment>
<name>A0A443P895_9MAGN</name>
<evidence type="ECO:0000256" key="3">
    <source>
        <dbReference type="ARBA" id="ARBA00023002"/>
    </source>
</evidence>
<dbReference type="OrthoDB" id="47007at2759"/>
<dbReference type="Pfam" id="PF00106">
    <property type="entry name" value="adh_short"/>
    <property type="match status" value="1"/>
</dbReference>
<dbReference type="PRINTS" id="PR00081">
    <property type="entry name" value="GDHRDH"/>
</dbReference>
<dbReference type="GO" id="GO:0016020">
    <property type="term" value="C:membrane"/>
    <property type="evidence" value="ECO:0007669"/>
    <property type="project" value="UniProtKB-SubCell"/>
</dbReference>
<keyword evidence="6" id="KW-1185">Reference proteome</keyword>
<keyword evidence="4" id="KW-1133">Transmembrane helix</keyword>
<dbReference type="EMBL" id="QPKB01000006">
    <property type="protein sequence ID" value="RWR87013.1"/>
    <property type="molecule type" value="Genomic_DNA"/>
</dbReference>
<keyword evidence="4" id="KW-0472">Membrane</keyword>
<dbReference type="PANTHER" id="PTHR43391">
    <property type="entry name" value="RETINOL DEHYDROGENASE-RELATED"/>
    <property type="match status" value="1"/>
</dbReference>
<dbReference type="Gene3D" id="3.40.50.720">
    <property type="entry name" value="NAD(P)-binding Rossmann-like Domain"/>
    <property type="match status" value="1"/>
</dbReference>
<comment type="similarity">
    <text evidence="2">Belongs to the short-chain dehydrogenases/reductases (SDR) family.</text>
</comment>
<sequence>MDVVHKFLNIAVPPFTILSLFLCLPSLYCFKLVLFFLRALFIEDMNGKVVLITGASSGIGEQLAYQYAKKGAFLALVARREKSLQEVGERARELGSPDVVVIRADVAKADECKRFVEQAVEHFGKLNHLVNNAGMASVCMFEEATDITKFTPVMASKAALISFYETLRIEFGSDVKRTIATPGVVGLNRGCPKGNFCPKKARCW</sequence>
<organism evidence="5 6">
    <name type="scientific">Cinnamomum micranthum f. kanehirae</name>
    <dbReference type="NCBI Taxonomy" id="337451"/>
    <lineage>
        <taxon>Eukaryota</taxon>
        <taxon>Viridiplantae</taxon>
        <taxon>Streptophyta</taxon>
        <taxon>Embryophyta</taxon>
        <taxon>Tracheophyta</taxon>
        <taxon>Spermatophyta</taxon>
        <taxon>Magnoliopsida</taxon>
        <taxon>Magnoliidae</taxon>
        <taxon>Laurales</taxon>
        <taxon>Lauraceae</taxon>
        <taxon>Cinnamomum</taxon>
    </lineage>
</organism>
<evidence type="ECO:0000256" key="4">
    <source>
        <dbReference type="SAM" id="Phobius"/>
    </source>
</evidence>
<keyword evidence="3" id="KW-0560">Oxidoreductase</keyword>
<dbReference type="GO" id="GO:0005829">
    <property type="term" value="C:cytosol"/>
    <property type="evidence" value="ECO:0007669"/>
    <property type="project" value="TreeGrafter"/>
</dbReference>
<dbReference type="InterPro" id="IPR002347">
    <property type="entry name" value="SDR_fam"/>
</dbReference>
<reference evidence="5 6" key="1">
    <citation type="journal article" date="2019" name="Nat. Plants">
        <title>Stout camphor tree genome fills gaps in understanding of flowering plant genome evolution.</title>
        <authorList>
            <person name="Chaw S.M."/>
            <person name="Liu Y.C."/>
            <person name="Wu Y.W."/>
            <person name="Wang H.Y."/>
            <person name="Lin C.I."/>
            <person name="Wu C.S."/>
            <person name="Ke H.M."/>
            <person name="Chang L.Y."/>
            <person name="Hsu C.Y."/>
            <person name="Yang H.T."/>
            <person name="Sudianto E."/>
            <person name="Hsu M.H."/>
            <person name="Wu K.P."/>
            <person name="Wang L.N."/>
            <person name="Leebens-Mack J.H."/>
            <person name="Tsai I.J."/>
        </authorList>
    </citation>
    <scope>NUCLEOTIDE SEQUENCE [LARGE SCALE GENOMIC DNA]</scope>
    <source>
        <strain evidence="6">cv. Chaw 1501</strain>
        <tissue evidence="5">Young leaves</tissue>
    </source>
</reference>
<evidence type="ECO:0000256" key="2">
    <source>
        <dbReference type="ARBA" id="ARBA00006484"/>
    </source>
</evidence>
<dbReference type="STRING" id="337451.A0A443P895"/>
<evidence type="ECO:0000256" key="1">
    <source>
        <dbReference type="ARBA" id="ARBA00004606"/>
    </source>
</evidence>
<dbReference type="GO" id="GO:0016491">
    <property type="term" value="F:oxidoreductase activity"/>
    <property type="evidence" value="ECO:0007669"/>
    <property type="project" value="UniProtKB-KW"/>
</dbReference>
<dbReference type="PANTHER" id="PTHR43391:SF89">
    <property type="entry name" value="11-BETA-HYDROXYSTEROID DEHYDROGENASE 1A-RELATED"/>
    <property type="match status" value="1"/>
</dbReference>
<evidence type="ECO:0000313" key="6">
    <source>
        <dbReference type="Proteomes" id="UP000283530"/>
    </source>
</evidence>
<proteinExistence type="inferred from homology"/>
<dbReference type="Proteomes" id="UP000283530">
    <property type="component" value="Unassembled WGS sequence"/>
</dbReference>
<dbReference type="SUPFAM" id="SSF51735">
    <property type="entry name" value="NAD(P)-binding Rossmann-fold domains"/>
    <property type="match status" value="1"/>
</dbReference>
<gene>
    <name evidence="5" type="ORF">CKAN_01594300</name>
</gene>